<comment type="caution">
    <text evidence="1">The sequence shown here is derived from an EMBL/GenBank/DDBJ whole genome shotgun (WGS) entry which is preliminary data.</text>
</comment>
<evidence type="ECO:0000313" key="2">
    <source>
        <dbReference type="Proteomes" id="UP001143910"/>
    </source>
</evidence>
<sequence length="331" mass="37594">MRSFLTLLSLASATVAAGTGVEAFDPSSLSLREVGARNTLTWRVWLERNGNPISWWHDIPIYPQGNASNIINMYVEIPRWTDGKLETKRDEPLNPIFHDEKKKKPRYVFSVWPQKTYPFNYGSIPQTWEDSTVAHNFTGFVGDNDPMDIFDISSLPPATVGQLKQVKILGGLAMIDDNTTDWKVIAIDIKDPIASKVNNLDDLESFRPGSRKSFYDCATPQYYKVIKGNGKNVIIGNKFQDAPTMISHIQESHEFWLKLMRGQTKKEKINRDQTSNPRWCKTYVASLNATSKFGIPAKSNILPPAERPAQYDNWYYLDADFNIAPGQIINE</sequence>
<protein>
    <submittedName>
        <fullName evidence="1">Uncharacterized protein</fullName>
    </submittedName>
</protein>
<keyword evidence="2" id="KW-1185">Reference proteome</keyword>
<name>A0ACC1N8K8_9HYPO</name>
<dbReference type="Proteomes" id="UP001143910">
    <property type="component" value="Unassembled WGS sequence"/>
</dbReference>
<organism evidence="1 2">
    <name type="scientific">Zarea fungicola</name>
    <dbReference type="NCBI Taxonomy" id="93591"/>
    <lineage>
        <taxon>Eukaryota</taxon>
        <taxon>Fungi</taxon>
        <taxon>Dikarya</taxon>
        <taxon>Ascomycota</taxon>
        <taxon>Pezizomycotina</taxon>
        <taxon>Sordariomycetes</taxon>
        <taxon>Hypocreomycetidae</taxon>
        <taxon>Hypocreales</taxon>
        <taxon>Cordycipitaceae</taxon>
        <taxon>Zarea</taxon>
    </lineage>
</organism>
<accession>A0ACC1N8K8</accession>
<evidence type="ECO:0000313" key="1">
    <source>
        <dbReference type="EMBL" id="KAJ2975615.1"/>
    </source>
</evidence>
<reference evidence="1" key="1">
    <citation type="submission" date="2022-08" db="EMBL/GenBank/DDBJ databases">
        <title>Genome Sequence of Lecanicillium fungicola.</title>
        <authorList>
            <person name="Buettner E."/>
        </authorList>
    </citation>
    <scope>NUCLEOTIDE SEQUENCE</scope>
    <source>
        <strain evidence="1">Babe33</strain>
    </source>
</reference>
<proteinExistence type="predicted"/>
<gene>
    <name evidence="1" type="ORF">NQ176_g5421</name>
</gene>
<dbReference type="EMBL" id="JANJQO010000686">
    <property type="protein sequence ID" value="KAJ2975615.1"/>
    <property type="molecule type" value="Genomic_DNA"/>
</dbReference>